<dbReference type="GO" id="GO:0009103">
    <property type="term" value="P:lipopolysaccharide biosynthetic process"/>
    <property type="evidence" value="ECO:0007669"/>
    <property type="project" value="UniProtKB-ARBA"/>
</dbReference>
<evidence type="ECO:0000256" key="6">
    <source>
        <dbReference type="ARBA" id="ARBA00022989"/>
    </source>
</evidence>
<keyword evidence="7 9" id="KW-0472">Membrane</keyword>
<evidence type="ECO:0000256" key="2">
    <source>
        <dbReference type="ARBA" id="ARBA00022475"/>
    </source>
</evidence>
<evidence type="ECO:0000256" key="3">
    <source>
        <dbReference type="ARBA" id="ARBA00022676"/>
    </source>
</evidence>
<evidence type="ECO:0000256" key="7">
    <source>
        <dbReference type="ARBA" id="ARBA00023136"/>
    </source>
</evidence>
<gene>
    <name evidence="11" type="ORF">SOCE26_025890</name>
</gene>
<feature type="transmembrane region" description="Helical" evidence="9">
    <location>
        <begin position="357"/>
        <end position="375"/>
    </location>
</feature>
<dbReference type="Proteomes" id="UP000238348">
    <property type="component" value="Chromosome"/>
</dbReference>
<feature type="transmembrane region" description="Helical" evidence="9">
    <location>
        <begin position="190"/>
        <end position="208"/>
    </location>
</feature>
<dbReference type="PANTHER" id="PTHR33908">
    <property type="entry name" value="MANNOSYLTRANSFERASE YKCB-RELATED"/>
    <property type="match status" value="1"/>
</dbReference>
<evidence type="ECO:0000256" key="4">
    <source>
        <dbReference type="ARBA" id="ARBA00022679"/>
    </source>
</evidence>
<feature type="transmembrane region" description="Helical" evidence="9">
    <location>
        <begin position="382"/>
        <end position="402"/>
    </location>
</feature>
<evidence type="ECO:0000313" key="11">
    <source>
        <dbReference type="EMBL" id="AUX41179.1"/>
    </source>
</evidence>
<dbReference type="AlphaFoldDB" id="A0A2L0EPG4"/>
<dbReference type="InterPro" id="IPR050297">
    <property type="entry name" value="LipidA_mod_glycosyltrf_83"/>
</dbReference>
<evidence type="ECO:0000256" key="8">
    <source>
        <dbReference type="SAM" id="MobiDB-lite"/>
    </source>
</evidence>
<feature type="domain" description="Glycosyltransferase RgtA/B/C/D-like" evidence="10">
    <location>
        <begin position="120"/>
        <end position="259"/>
    </location>
</feature>
<dbReference type="GO" id="GO:0005886">
    <property type="term" value="C:plasma membrane"/>
    <property type="evidence" value="ECO:0007669"/>
    <property type="project" value="UniProtKB-SubCell"/>
</dbReference>
<dbReference type="Pfam" id="PF13231">
    <property type="entry name" value="PMT_2"/>
    <property type="match status" value="1"/>
</dbReference>
<comment type="subcellular location">
    <subcellularLocation>
        <location evidence="1">Cell membrane</location>
        <topology evidence="1">Multi-pass membrane protein</topology>
    </subcellularLocation>
</comment>
<dbReference type="EMBL" id="CP012673">
    <property type="protein sequence ID" value="AUX41179.1"/>
    <property type="molecule type" value="Genomic_DNA"/>
</dbReference>
<protein>
    <recommendedName>
        <fullName evidence="10">Glycosyltransferase RgtA/B/C/D-like domain-containing protein</fullName>
    </recommendedName>
</protein>
<feature type="transmembrane region" description="Helical" evidence="9">
    <location>
        <begin position="303"/>
        <end position="321"/>
    </location>
</feature>
<accession>A0A2L0EPG4</accession>
<organism evidence="11 12">
    <name type="scientific">Sorangium cellulosum</name>
    <name type="common">Polyangium cellulosum</name>
    <dbReference type="NCBI Taxonomy" id="56"/>
    <lineage>
        <taxon>Bacteria</taxon>
        <taxon>Pseudomonadati</taxon>
        <taxon>Myxococcota</taxon>
        <taxon>Polyangia</taxon>
        <taxon>Polyangiales</taxon>
        <taxon>Polyangiaceae</taxon>
        <taxon>Sorangium</taxon>
    </lineage>
</organism>
<reference evidence="11 12" key="1">
    <citation type="submission" date="2015-09" db="EMBL/GenBank/DDBJ databases">
        <title>Sorangium comparison.</title>
        <authorList>
            <person name="Zaburannyi N."/>
            <person name="Bunk B."/>
            <person name="Overmann J."/>
            <person name="Mueller R."/>
        </authorList>
    </citation>
    <scope>NUCLEOTIDE SEQUENCE [LARGE SCALE GENOMIC DNA]</scope>
    <source>
        <strain evidence="11 12">So ce26</strain>
    </source>
</reference>
<evidence type="ECO:0000256" key="5">
    <source>
        <dbReference type="ARBA" id="ARBA00022692"/>
    </source>
</evidence>
<evidence type="ECO:0000313" key="12">
    <source>
        <dbReference type="Proteomes" id="UP000238348"/>
    </source>
</evidence>
<feature type="transmembrane region" description="Helical" evidence="9">
    <location>
        <begin position="133"/>
        <end position="156"/>
    </location>
</feature>
<dbReference type="PANTHER" id="PTHR33908:SF11">
    <property type="entry name" value="MEMBRANE PROTEIN"/>
    <property type="match status" value="1"/>
</dbReference>
<keyword evidence="6 9" id="KW-1133">Transmembrane helix</keyword>
<feature type="region of interest" description="Disordered" evidence="8">
    <location>
        <begin position="1"/>
        <end position="22"/>
    </location>
</feature>
<feature type="transmembrane region" description="Helical" evidence="9">
    <location>
        <begin position="168"/>
        <end position="184"/>
    </location>
</feature>
<dbReference type="GO" id="GO:0016763">
    <property type="term" value="F:pentosyltransferase activity"/>
    <property type="evidence" value="ECO:0007669"/>
    <property type="project" value="TreeGrafter"/>
</dbReference>
<keyword evidence="5 9" id="KW-0812">Transmembrane</keyword>
<feature type="transmembrane region" description="Helical" evidence="9">
    <location>
        <begin position="55"/>
        <end position="80"/>
    </location>
</feature>
<proteinExistence type="predicted"/>
<evidence type="ECO:0000259" key="10">
    <source>
        <dbReference type="Pfam" id="PF13231"/>
    </source>
</evidence>
<keyword evidence="4" id="KW-0808">Transferase</keyword>
<evidence type="ECO:0000256" key="1">
    <source>
        <dbReference type="ARBA" id="ARBA00004651"/>
    </source>
</evidence>
<sequence>MTQNLLDEAPEPAPEEPRGAATPARLTQSLWGARAAALRARVVPWLDRLPGFGVMSLRVVIALAAVAAVVTYVVLGIVHLRYPFEIEWMEGGMLDEVRRALEGQKLYVKPTVEFVPFIYSPFYFYVAAAFSKVLGLSFFSARLVSFLASLGVIAFVARFVHRETGGKLAAFLAAGVFAGTYHLSAGFYDIARVDSLFVLLLLGALYLVRFRRSLASHVAAAALFTLALHTKQSASVIFLPVAAHVLLSNWRRGLVFSAAGAVMMVGSVLLLDWIHDGWFWYFVFWLPRQHPWVSRMWTDFWRYDLMTPLSVSCLFALYYWAVGRVAFALPAARAAEGSVPQDGGSAFAPPFDESRRFYLFAAVGMLGASWAGRLHSGGWPNVIMPGFAILSILFGLGLQAGIEAAARLAAPRRLRVEAFLLAVAAVQFACLAYDPDRYVPKPKDAEAGNHLLDRMRKYEGDIFLPAHGHLVTLVGKRPYAHEMAIGDILGIGGGPAGVDLRASIAKAIADRRFGAIITDTDFFKKEIQQSYRREGRVFEDKKVFWPVTGFRARPEAVNIPKKP</sequence>
<name>A0A2L0EPG4_SORCE</name>
<evidence type="ECO:0000256" key="9">
    <source>
        <dbReference type="SAM" id="Phobius"/>
    </source>
</evidence>
<dbReference type="InterPro" id="IPR038731">
    <property type="entry name" value="RgtA/B/C-like"/>
</dbReference>
<keyword evidence="3" id="KW-0328">Glycosyltransferase</keyword>
<feature type="transmembrane region" description="Helical" evidence="9">
    <location>
        <begin position="106"/>
        <end position="127"/>
    </location>
</feature>
<feature type="transmembrane region" description="Helical" evidence="9">
    <location>
        <begin position="254"/>
        <end position="282"/>
    </location>
</feature>
<keyword evidence="2" id="KW-1003">Cell membrane</keyword>